<feature type="domain" description="AsmA" evidence="3">
    <location>
        <begin position="9"/>
        <end position="118"/>
    </location>
</feature>
<dbReference type="RefSeq" id="WP_386831480.1">
    <property type="nucleotide sequence ID" value="NZ_JBHUNP010000001.1"/>
</dbReference>
<keyword evidence="2" id="KW-0812">Transmembrane</keyword>
<proteinExistence type="predicted"/>
<comment type="caution">
    <text evidence="4">The sequence shown here is derived from an EMBL/GenBank/DDBJ whole genome shotgun (WGS) entry which is preliminary data.</text>
</comment>
<sequence length="1207" mass="124821">MLNRIYIIVGTLAIIVLAGAFIVPRFIQWGDYRVRMEELASGMLGTPVTIRGDIDFSLLPQPRLVFTNVLVGSPEEPAATVDTVEAEFSLLDFLRDNYVLTSFLLDGPVVDFTIDESGLFGSGVTLASDDNGVGLGETEIRNGTLRLFDRRTEQTFETTRLDGQLRLSGMSGPLQFQGAGNYHGERYSVRMNSSAPDEAGASRVSAFINPQSGAFSFATEGTLVPGIAPKFDGTLTFRQRPPAADAAEDIRGDLILEAQVSGSTDRIVLSSYTLQPDENRAGTRLTGAASIQLGERLGFDAVVSGGVFSLPPRDANENPADHPYEIVRMLAELPAPPLPPIPGRIGLDLAEVGLRAFALRDVRLDARSEGDRWLIESFEAQLPGDTSVSLSGTLLAEGDRPAFTGDASVISQRVDALATLWRRPGGDNVLFGVPASLTGRVLLAADALGILGATLTVGSESAAAELRLGFGDEKRLDLTVHFGELDTSHSAYVAALLPNISADPSFRTSFPAGSFTLAADAAQVLGQPGLDLHAEGVWSGGTMRFERLAAADWGGVTVDVAGEVGGSLDSLVLSGSGTLAAETASAPGLTAVYDALSVPAAWRTALARSLPAELAFDLEPPGDNGGQTVTVRGPLGRGELYLRANLAAGISGLAQAPLRVTASLEGDRGAELAEQLGFGNATPFRGGDAVLVSASLEGSAADGFAAQLTGSRADSSLGFSGRVSIAADGVLEGSGTVSARGVDATAIAAWAGATGIDLPVMSGTAKLAFTGNSDIQLTELAGESGGSAVSGALTLSRTAGSAVVSGELEMERMTGDSLATAIFGSAALIPGLDVWPEGPIDIGSEPRTSRGTVTLTAPVLAVGPQEWSDARVDFGWDETRLRLARLRAGLGEGSLETDITVCCSGPLPQKTVTARASLAGVELDSIAPPAVGASIGGRLDGVIQVEGTGASLASVLGSAAGEGSFTIADFTANQLAPAVFPALAEIEDALNLEAETLEAIIAVSLGQGPFTASTANGAFTIAGGALRLANFIVEGQGGLISGSLTTNLRTLGLDGTFVLTPRDFTDPEGLVQADTARILTRIAGTALQPEITLDLAEMVAAIQVRANELEVERLEQLRIEDEERQRAAAEERNRLIELQRQQAEEEAARRAAEEAAAAAAAQPPAPAPAPTSPSITTLPPPNTELGPLTLPPPTINQPLGPGVNQPF</sequence>
<evidence type="ECO:0000256" key="1">
    <source>
        <dbReference type="SAM" id="MobiDB-lite"/>
    </source>
</evidence>
<dbReference type="Pfam" id="PF05170">
    <property type="entry name" value="AsmA"/>
    <property type="match status" value="1"/>
</dbReference>
<keyword evidence="2" id="KW-1133">Transmembrane helix</keyword>
<dbReference type="Proteomes" id="UP001597521">
    <property type="component" value="Unassembled WGS sequence"/>
</dbReference>
<evidence type="ECO:0000259" key="3">
    <source>
        <dbReference type="Pfam" id="PF05170"/>
    </source>
</evidence>
<feature type="region of interest" description="Disordered" evidence="1">
    <location>
        <begin position="1145"/>
        <end position="1207"/>
    </location>
</feature>
<dbReference type="PANTHER" id="PTHR30441">
    <property type="entry name" value="DUF748 DOMAIN-CONTAINING PROTEIN"/>
    <property type="match status" value="1"/>
</dbReference>
<protein>
    <submittedName>
        <fullName evidence="4">AsmA family protein</fullName>
    </submittedName>
</protein>
<reference evidence="5" key="1">
    <citation type="journal article" date="2019" name="Int. J. Syst. Evol. Microbiol.">
        <title>The Global Catalogue of Microorganisms (GCM) 10K type strain sequencing project: providing services to taxonomists for standard genome sequencing and annotation.</title>
        <authorList>
            <consortium name="The Broad Institute Genomics Platform"/>
            <consortium name="The Broad Institute Genome Sequencing Center for Infectious Disease"/>
            <person name="Wu L."/>
            <person name="Ma J."/>
        </authorList>
    </citation>
    <scope>NUCLEOTIDE SEQUENCE [LARGE SCALE GENOMIC DNA]</scope>
    <source>
        <strain evidence="5">CCM 7427</strain>
    </source>
</reference>
<evidence type="ECO:0000313" key="4">
    <source>
        <dbReference type="EMBL" id="MFD2646670.1"/>
    </source>
</evidence>
<keyword evidence="2" id="KW-0472">Membrane</keyword>
<organism evidence="4 5">
    <name type="scientific">Devosia albogilva</name>
    <dbReference type="NCBI Taxonomy" id="429726"/>
    <lineage>
        <taxon>Bacteria</taxon>
        <taxon>Pseudomonadati</taxon>
        <taxon>Pseudomonadota</taxon>
        <taxon>Alphaproteobacteria</taxon>
        <taxon>Hyphomicrobiales</taxon>
        <taxon>Devosiaceae</taxon>
        <taxon>Devosia</taxon>
    </lineage>
</organism>
<dbReference type="InterPro" id="IPR007844">
    <property type="entry name" value="AsmA"/>
</dbReference>
<dbReference type="InterPro" id="IPR052894">
    <property type="entry name" value="AsmA-related"/>
</dbReference>
<accession>A0ABW5QGE4</accession>
<gene>
    <name evidence="4" type="ORF">ACFSX5_02560</name>
</gene>
<keyword evidence="5" id="KW-1185">Reference proteome</keyword>
<feature type="transmembrane region" description="Helical" evidence="2">
    <location>
        <begin position="6"/>
        <end position="27"/>
    </location>
</feature>
<dbReference type="PANTHER" id="PTHR30441:SF4">
    <property type="entry name" value="PROTEIN ASMA"/>
    <property type="match status" value="1"/>
</dbReference>
<name>A0ABW5QGE4_9HYPH</name>
<evidence type="ECO:0000313" key="5">
    <source>
        <dbReference type="Proteomes" id="UP001597521"/>
    </source>
</evidence>
<evidence type="ECO:0000256" key="2">
    <source>
        <dbReference type="SAM" id="Phobius"/>
    </source>
</evidence>
<dbReference type="EMBL" id="JBHUNP010000001">
    <property type="protein sequence ID" value="MFD2646670.1"/>
    <property type="molecule type" value="Genomic_DNA"/>
</dbReference>